<dbReference type="PANTHER" id="PTHR21517:SF3">
    <property type="entry name" value="APICAL JUNCTION COMPONENT 1 HOMOLOG"/>
    <property type="match status" value="1"/>
</dbReference>
<comment type="caution">
    <text evidence="1">The sequence shown here is derived from an EMBL/GenBank/DDBJ whole genome shotgun (WGS) entry which is preliminary data.</text>
</comment>
<dbReference type="InParanoid" id="A0A5N4AW93"/>
<gene>
    <name evidence="1" type="ORF">PPYR_03795</name>
</gene>
<evidence type="ECO:0000313" key="1">
    <source>
        <dbReference type="EMBL" id="KAB0801609.1"/>
    </source>
</evidence>
<dbReference type="GO" id="GO:0045216">
    <property type="term" value="P:cell-cell junction organization"/>
    <property type="evidence" value="ECO:0007669"/>
    <property type="project" value="InterPro"/>
</dbReference>
<organism evidence="1 2">
    <name type="scientific">Photinus pyralis</name>
    <name type="common">Common eastern firefly</name>
    <name type="synonym">Lampyris pyralis</name>
    <dbReference type="NCBI Taxonomy" id="7054"/>
    <lineage>
        <taxon>Eukaryota</taxon>
        <taxon>Metazoa</taxon>
        <taxon>Ecdysozoa</taxon>
        <taxon>Arthropoda</taxon>
        <taxon>Hexapoda</taxon>
        <taxon>Insecta</taxon>
        <taxon>Pterygota</taxon>
        <taxon>Neoptera</taxon>
        <taxon>Endopterygota</taxon>
        <taxon>Coleoptera</taxon>
        <taxon>Polyphaga</taxon>
        <taxon>Elateriformia</taxon>
        <taxon>Elateroidea</taxon>
        <taxon>Lampyridae</taxon>
        <taxon>Lampyrinae</taxon>
        <taxon>Photinus</taxon>
    </lineage>
</organism>
<name>A0A5N4AW93_PHOPY</name>
<sequence>VRGVSLRKQYPEIYQQLCMYVEGKCTKFTPVTVHPKDDITGKSFMCIIMLDSDPEGVRQVSAAGIPVNTINLLHNWRHLQDISFGDV</sequence>
<dbReference type="GO" id="GO:0005886">
    <property type="term" value="C:plasma membrane"/>
    <property type="evidence" value="ECO:0007669"/>
    <property type="project" value="TreeGrafter"/>
</dbReference>
<dbReference type="GO" id="GO:0043296">
    <property type="term" value="C:apical junction complex"/>
    <property type="evidence" value="ECO:0007669"/>
    <property type="project" value="TreeGrafter"/>
</dbReference>
<protein>
    <submittedName>
        <fullName evidence="1">Uncharacterized protein</fullName>
    </submittedName>
</protein>
<dbReference type="EMBL" id="VVIM01000002">
    <property type="protein sequence ID" value="KAB0801609.1"/>
    <property type="molecule type" value="Genomic_DNA"/>
</dbReference>
<evidence type="ECO:0000313" key="2">
    <source>
        <dbReference type="Proteomes" id="UP000327044"/>
    </source>
</evidence>
<dbReference type="Proteomes" id="UP000327044">
    <property type="component" value="Unassembled WGS sequence"/>
</dbReference>
<keyword evidence="2" id="KW-1185">Reference proteome</keyword>
<dbReference type="InterPro" id="IPR038825">
    <property type="entry name" value="Apical_junction"/>
</dbReference>
<feature type="non-terminal residue" evidence="1">
    <location>
        <position position="1"/>
    </location>
</feature>
<reference evidence="1 2" key="1">
    <citation type="journal article" date="2018" name="Elife">
        <title>Firefly genomes illuminate parallel origins of bioluminescence in beetles.</title>
        <authorList>
            <person name="Fallon T.R."/>
            <person name="Lower S.E."/>
            <person name="Chang C.H."/>
            <person name="Bessho-Uehara M."/>
            <person name="Martin G.J."/>
            <person name="Bewick A.J."/>
            <person name="Behringer M."/>
            <person name="Debat H.J."/>
            <person name="Wong I."/>
            <person name="Day J.C."/>
            <person name="Suvorov A."/>
            <person name="Silva C.J."/>
            <person name="Stanger-Hall K.F."/>
            <person name="Hall D.W."/>
            <person name="Schmitz R.J."/>
            <person name="Nelson D.R."/>
            <person name="Lewis S.M."/>
            <person name="Shigenobu S."/>
            <person name="Bybee S.M."/>
            <person name="Larracuente A.M."/>
            <person name="Oba Y."/>
            <person name="Weng J.K."/>
        </authorList>
    </citation>
    <scope>NUCLEOTIDE SEQUENCE [LARGE SCALE GENOMIC DNA]</scope>
    <source>
        <strain evidence="1">1611_PpyrPB1</strain>
        <tissue evidence="1">Whole body</tissue>
    </source>
</reference>
<proteinExistence type="predicted"/>
<accession>A0A5N4AW93</accession>
<dbReference type="AlphaFoldDB" id="A0A5N4AW93"/>
<dbReference type="PANTHER" id="PTHR21517">
    <property type="entry name" value="APICAL JUNCTION COMPONENT 1 HOMOLOG"/>
    <property type="match status" value="1"/>
</dbReference>